<dbReference type="Gene3D" id="2.40.10.10">
    <property type="entry name" value="Trypsin-like serine proteases"/>
    <property type="match status" value="1"/>
</dbReference>
<dbReference type="InterPro" id="IPR044048">
    <property type="entry name" value="Big_12"/>
</dbReference>
<sequence length="1951" mass="197797">MKQPYSITSYQLICSVLLLLGSWLGLTTSSQAQVFYLTTDANGSATTATDALNRMEYDGTNAMVIAPAVTASPFLLAVDVPTNRAFVYESVLANRAIKVINLTTGALIRSISGIQAGIRALRYDPASDYIYYLTSADVPATIEPTDALNRVHPDGTGAEVLVASLSTSPLYLALNTAANEVYFYEGLNTARAIKTVNLASRTVTQTTPVSALVQAIEYDVATGFLYYLTSDNSIATTTSIDALNRFRPDGTSPSVIVPAVTASPFLLALDAATNRAFVYESTATNRAIKTVNLLTGSVTQTAPVAAQVTGLSVPVTSALVAPTIVTSAANDISSTAATLGGNVTADGGANVIDRGVVYSSTATTPTTSNTKVTIGSGTGSFSQKVSGLTSGTTYYVRSYAINSMGTGYGAVQSFTTAAALTASPSSQTNLACNGGNTGMATVRVSGGTSPYSYSWRNNTTSSPLTQTTATVTGLTAGNYTVTVTDASGATATSTFTLTEPSALATTGSQVNVSTAGGNNGTATVNMSGGTSPYSYSWRNNTTSSPLTQTTATVTGLTAGNYTVTVTDASGCTTSRAYTITQPAAAVTATSLVRATASPTNTTAVAFALTFSSTVSGLSSSNFSITTSGLTGASITSISGSGTTYTVRVNTGSGDGTLRLNLANATGLSPTVSNVPFVGETYTIDKTAPAAPVVTTPANGSLLATNTPTYNGTAEAGSMVMGVIDGTPLEATTQVTSGGSWQLPAPSALADGTHTVVTRTTDASGNTSVNSNTNTFTIDTSAPTVAISSSAGPSGGSTATSPIPFTVTFSESVTGFAAGDVTVNNGTLSGYSGGSGTTYTFSVTPASTGAVTVSVAANVAQDGAGNGSTAAAPFTIQYAPLTAPTVTTTTASSITATAATLGGNVTADGGGTVTERGVVYVVGNGTPTTASTKVQSGNGIGSFSQRITGLTAGSLYTVRAYATNASGTSYGTSVTFTTSDALGYFGVQRNVSCNGGADGTASVNVTGGVTPYSYDWTPGTLTGNGTNTVSGLTAGNYSVTVTDASGFTIMRSFTITQPTALTATSTQTNVTMNGGNNGAATITVSGGTPAYTYSWSPNVSTTATASNLSAGTYTVTATDANGCTIVRSFTITQPAPTTAAPVVTAPANGSLLNTAAPRYAGTASPNSTVTVYVDATNIGTTTATSSGTFELIQPTSLAEGSHTVYATAQEGNGTVSATSNTNTFTVDTTAPTVAISSAAGSSGSSTSTSPLPFTVTFSESVTGFTAGRTSVTGGTLSGFSGSGTTYSFTVTPPTTGGEVTVTVAANVAQDAAGNGNVAATAFSLRYVLPVTATTWTGGVSTDWFTGGNWTAGVPTSTLDAQIPAVSSGRYPLIASGLATARALTLNSTAQLTQNGGTLTLTGDFVNNGTFTASSGQMVLASNALQNVGGSSPTRFFHLTVGAAGARLSGPAELQRVLTLNGDLTTNAQPFTLLSTATATALVVNNAGRVLGTATVQRAIDSSLNPGAGYRHYSSPVASTTVSDLATSGFTPVVNPAYNTVGTTVQPFPTVYGYDEARLTGSSSSTTQAFEYGYFSPGSLSDPLVRGRGYTVNLNASNTVDLVGTLNTGSIPVGALSSSTEANAGWHLLGNPYPAPLDWSKARLSLPAGVIDAVYVYKSSDQYRGTYQFYQNGFGTLPDGLIGSMQGFFVRVSQPVAAFNFLDAWRSTTDQSTTFHRPAAEKRTAVQMDLVSAAGMHEPTFVYFEAGATADLDDHYDAAKLPNTTGLNLSSLAEEARLAVNGLPLLTTPTAVPLAVGVPLTGTYTLHAAALQNVDATDVYLHDAVTGQQVNLKQQPSYTFTASNASLITDRFFLRFSPLRPLATQPGSQVASLSVYPNPTRQQVTLQVPAVAGASTATATLYTMLGQPVRATTLPLSAVGGRTTLDVHELPTGMYVVRVQVGGTTLTKQLLID</sequence>
<dbReference type="InterPro" id="IPR013783">
    <property type="entry name" value="Ig-like_fold"/>
</dbReference>
<reference evidence="2 3" key="1">
    <citation type="submission" date="2021-03" db="EMBL/GenBank/DDBJ databases">
        <authorList>
            <person name="Kim M.K."/>
        </authorList>
    </citation>
    <scope>NUCLEOTIDE SEQUENCE [LARGE SCALE GENOMIC DNA]</scope>
    <source>
        <strain evidence="2 3">BT507</strain>
    </source>
</reference>
<comment type="caution">
    <text evidence="2">The sequence shown here is derived from an EMBL/GenBank/DDBJ whole genome shotgun (WGS) entry which is preliminary data.</text>
</comment>
<dbReference type="SUPFAM" id="SSF101898">
    <property type="entry name" value="NHL repeat"/>
    <property type="match status" value="1"/>
</dbReference>
<dbReference type="PROSITE" id="PS50853">
    <property type="entry name" value="FN3"/>
    <property type="match status" value="2"/>
</dbReference>
<dbReference type="InterPro" id="IPR025667">
    <property type="entry name" value="SprB_repeat"/>
</dbReference>
<dbReference type="InterPro" id="IPR036116">
    <property type="entry name" value="FN3_sf"/>
</dbReference>
<protein>
    <submittedName>
        <fullName evidence="2">T9SS type A sorting domain-containing protein</fullName>
    </submittedName>
</protein>
<dbReference type="InterPro" id="IPR043504">
    <property type="entry name" value="Peptidase_S1_PA_chymotrypsin"/>
</dbReference>
<dbReference type="Pfam" id="PF19078">
    <property type="entry name" value="Big_12"/>
    <property type="match status" value="2"/>
</dbReference>
<name>A0ABS3TI49_9BACT</name>
<dbReference type="NCBIfam" id="TIGR04183">
    <property type="entry name" value="Por_Secre_tail"/>
    <property type="match status" value="1"/>
</dbReference>
<feature type="domain" description="Fibronectin type-III" evidence="1">
    <location>
        <begin position="882"/>
        <end position="980"/>
    </location>
</feature>
<dbReference type="Pfam" id="PF13573">
    <property type="entry name" value="SprB"/>
    <property type="match status" value="4"/>
</dbReference>
<feature type="domain" description="Fibronectin type-III" evidence="1">
    <location>
        <begin position="321"/>
        <end position="419"/>
    </location>
</feature>
<evidence type="ECO:0000313" key="3">
    <source>
        <dbReference type="Proteomes" id="UP000670527"/>
    </source>
</evidence>
<dbReference type="EMBL" id="JAGETX010000033">
    <property type="protein sequence ID" value="MBO3273336.1"/>
    <property type="molecule type" value="Genomic_DNA"/>
</dbReference>
<dbReference type="RefSeq" id="WP_208309468.1">
    <property type="nucleotide sequence ID" value="NZ_JAGETX010000033.1"/>
</dbReference>
<dbReference type="InterPro" id="IPR003961">
    <property type="entry name" value="FN3_dom"/>
</dbReference>
<organism evidence="2 3">
    <name type="scientific">Hymenobacter defluvii</name>
    <dbReference type="NCBI Taxonomy" id="2054411"/>
    <lineage>
        <taxon>Bacteria</taxon>
        <taxon>Pseudomonadati</taxon>
        <taxon>Bacteroidota</taxon>
        <taxon>Cytophagia</taxon>
        <taxon>Cytophagales</taxon>
        <taxon>Hymenobacteraceae</taxon>
        <taxon>Hymenobacter</taxon>
    </lineage>
</organism>
<dbReference type="PANTHER" id="PTHR34677:SF3">
    <property type="entry name" value="BACTERIAL IG-LIKE DOMAIN-CONTAINING PROTEIN"/>
    <property type="match status" value="1"/>
</dbReference>
<dbReference type="PANTHER" id="PTHR34677">
    <property type="match status" value="1"/>
</dbReference>
<evidence type="ECO:0000313" key="2">
    <source>
        <dbReference type="EMBL" id="MBO3273336.1"/>
    </source>
</evidence>
<dbReference type="SUPFAM" id="SSF49265">
    <property type="entry name" value="Fibronectin type III"/>
    <property type="match status" value="1"/>
</dbReference>
<dbReference type="Proteomes" id="UP000670527">
    <property type="component" value="Unassembled WGS sequence"/>
</dbReference>
<proteinExistence type="predicted"/>
<dbReference type="Pfam" id="PF18962">
    <property type="entry name" value="Por_Secre_tail"/>
    <property type="match status" value="1"/>
</dbReference>
<dbReference type="Gene3D" id="2.60.40.10">
    <property type="entry name" value="Immunoglobulins"/>
    <property type="match status" value="4"/>
</dbReference>
<keyword evidence="3" id="KW-1185">Reference proteome</keyword>
<evidence type="ECO:0000259" key="1">
    <source>
        <dbReference type="PROSITE" id="PS50853"/>
    </source>
</evidence>
<dbReference type="Gene3D" id="2.60.40.740">
    <property type="match status" value="2"/>
</dbReference>
<dbReference type="InterPro" id="IPR011042">
    <property type="entry name" value="6-blade_b-propeller_TolB-like"/>
</dbReference>
<dbReference type="InterPro" id="IPR026444">
    <property type="entry name" value="Secre_tail"/>
</dbReference>
<gene>
    <name evidence="2" type="ORF">J4D97_21990</name>
</gene>
<dbReference type="Gene3D" id="2.120.10.30">
    <property type="entry name" value="TolB, C-terminal domain"/>
    <property type="match status" value="1"/>
</dbReference>
<accession>A0ABS3TI49</accession>